<dbReference type="GO" id="GO:0005787">
    <property type="term" value="C:signal peptidase complex"/>
    <property type="evidence" value="ECO:0007669"/>
    <property type="project" value="InterPro"/>
</dbReference>
<evidence type="ECO:0000256" key="7">
    <source>
        <dbReference type="ARBA" id="ARBA00023136"/>
    </source>
</evidence>
<keyword evidence="4 9" id="KW-0812">Transmembrane</keyword>
<dbReference type="GO" id="GO:0045047">
    <property type="term" value="P:protein targeting to ER"/>
    <property type="evidence" value="ECO:0007669"/>
    <property type="project" value="TreeGrafter"/>
</dbReference>
<evidence type="ECO:0000256" key="6">
    <source>
        <dbReference type="ARBA" id="ARBA00022989"/>
    </source>
</evidence>
<evidence type="ECO:0000313" key="11">
    <source>
        <dbReference type="Proteomes" id="UP000031056"/>
    </source>
</evidence>
<dbReference type="EMBL" id="JOKQ01000003">
    <property type="protein sequence ID" value="KHN70147.1"/>
    <property type="molecule type" value="Genomic_DNA"/>
</dbReference>
<dbReference type="STRING" id="1354746.A0A0B2UM63"/>
<comment type="similarity">
    <text evidence="2">Belongs to the SPCS1 family.</text>
</comment>
<protein>
    <recommendedName>
        <fullName evidence="3">Signal peptidase complex subunit 1</fullName>
    </recommendedName>
</protein>
<gene>
    <name evidence="10" type="ORF">M896_031340</name>
</gene>
<keyword evidence="5" id="KW-0256">Endoplasmic reticulum</keyword>
<feature type="transmembrane region" description="Helical" evidence="9">
    <location>
        <begin position="49"/>
        <end position="68"/>
    </location>
</feature>
<keyword evidence="11" id="KW-1185">Reference proteome</keyword>
<comment type="function">
    <text evidence="8">Component of the signal peptidase complex (SPC) which catalyzes the cleavage of N-terminal signal sequences from nascent proteins as they are translocated into the lumen of the endoplasmic reticulum. Dispensable for SPC enzymatic activity.</text>
</comment>
<dbReference type="Pfam" id="PF06645">
    <property type="entry name" value="SPC12"/>
    <property type="match status" value="1"/>
</dbReference>
<dbReference type="InParanoid" id="A0A0B2UM63"/>
<dbReference type="FunCoup" id="A0A0B2UM63">
    <property type="interactions" value="17"/>
</dbReference>
<sequence>MIKSLLHKMNQPIDYVGQEMASKLMYIVFAVGYTLALVVGIFLNDLKYTILIGVLTVVIAIVVVVPPWKIYRRNPLKFSSPSKAKAE</sequence>
<evidence type="ECO:0000256" key="5">
    <source>
        <dbReference type="ARBA" id="ARBA00022824"/>
    </source>
</evidence>
<dbReference type="VEuPathDB" id="MicrosporidiaDB:M896_031340"/>
<proteinExistence type="inferred from homology"/>
<dbReference type="RefSeq" id="XP_014564189.1">
    <property type="nucleotide sequence ID" value="XM_014708703.1"/>
</dbReference>
<dbReference type="InterPro" id="IPR009542">
    <property type="entry name" value="Spc1/SPCS1"/>
</dbReference>
<evidence type="ECO:0000313" key="10">
    <source>
        <dbReference type="EMBL" id="KHN70147.1"/>
    </source>
</evidence>
<dbReference type="OrthoDB" id="263893at2759"/>
<accession>A0A0B2UM63</accession>
<comment type="subcellular location">
    <subcellularLocation>
        <location evidence="1">Endoplasmic reticulum membrane</location>
        <topology evidence="1">Multi-pass membrane protein</topology>
    </subcellularLocation>
</comment>
<comment type="caution">
    <text evidence="10">The sequence shown here is derived from an EMBL/GenBank/DDBJ whole genome shotgun (WGS) entry which is preliminary data.</text>
</comment>
<dbReference type="PANTHER" id="PTHR13202">
    <property type="entry name" value="MICROSOMAL SIGNAL PEPTIDASE 12 KDA SUBUNIT"/>
    <property type="match status" value="1"/>
</dbReference>
<dbReference type="AlphaFoldDB" id="A0A0B2UM63"/>
<evidence type="ECO:0000256" key="3">
    <source>
        <dbReference type="ARBA" id="ARBA00017059"/>
    </source>
</evidence>
<feature type="transmembrane region" description="Helical" evidence="9">
    <location>
        <begin position="24"/>
        <end position="43"/>
    </location>
</feature>
<keyword evidence="6 9" id="KW-1133">Transmembrane helix</keyword>
<dbReference type="PANTHER" id="PTHR13202:SF0">
    <property type="entry name" value="SIGNAL PEPTIDASE COMPLEX SUBUNIT 1"/>
    <property type="match status" value="1"/>
</dbReference>
<name>A0A0B2UM63_9MICR</name>
<reference evidence="10 11" key="1">
    <citation type="journal article" date="2014" name="MBio">
        <title>The Ordospora colligata genome; evolution of extreme reduction in microsporidia and host-to-parasite horizontal gene transfer.</title>
        <authorList>
            <person name="Pombert J.-F."/>
            <person name="Haag K.L."/>
            <person name="Beidas S."/>
            <person name="Ebert D."/>
            <person name="Keeling P.J."/>
        </authorList>
    </citation>
    <scope>NUCLEOTIDE SEQUENCE [LARGE SCALE GENOMIC DNA]</scope>
    <source>
        <strain evidence="10 11">OC4</strain>
    </source>
</reference>
<dbReference type="GeneID" id="26261418"/>
<evidence type="ECO:0000256" key="2">
    <source>
        <dbReference type="ARBA" id="ARBA00005245"/>
    </source>
</evidence>
<dbReference type="HOGENOM" id="CLU_134505_2_1_1"/>
<evidence type="ECO:0000256" key="4">
    <source>
        <dbReference type="ARBA" id="ARBA00022692"/>
    </source>
</evidence>
<keyword evidence="7 9" id="KW-0472">Membrane</keyword>
<dbReference type="Proteomes" id="UP000031056">
    <property type="component" value="Unassembled WGS sequence"/>
</dbReference>
<evidence type="ECO:0000256" key="9">
    <source>
        <dbReference type="SAM" id="Phobius"/>
    </source>
</evidence>
<evidence type="ECO:0000256" key="8">
    <source>
        <dbReference type="ARBA" id="ARBA00045204"/>
    </source>
</evidence>
<dbReference type="GO" id="GO:0006465">
    <property type="term" value="P:signal peptide processing"/>
    <property type="evidence" value="ECO:0007669"/>
    <property type="project" value="InterPro"/>
</dbReference>
<organism evidence="10 11">
    <name type="scientific">Ordospora colligata OC4</name>
    <dbReference type="NCBI Taxonomy" id="1354746"/>
    <lineage>
        <taxon>Eukaryota</taxon>
        <taxon>Fungi</taxon>
        <taxon>Fungi incertae sedis</taxon>
        <taxon>Microsporidia</taxon>
        <taxon>Ordosporidae</taxon>
        <taxon>Ordospora</taxon>
    </lineage>
</organism>
<evidence type="ECO:0000256" key="1">
    <source>
        <dbReference type="ARBA" id="ARBA00004477"/>
    </source>
</evidence>